<feature type="domain" description="AB hydrolase-1" evidence="2">
    <location>
        <begin position="23"/>
        <end position="144"/>
    </location>
</feature>
<dbReference type="GO" id="GO:0016787">
    <property type="term" value="F:hydrolase activity"/>
    <property type="evidence" value="ECO:0007669"/>
    <property type="project" value="UniProtKB-KW"/>
</dbReference>
<evidence type="ECO:0000256" key="1">
    <source>
        <dbReference type="ARBA" id="ARBA00022801"/>
    </source>
</evidence>
<evidence type="ECO:0000313" key="3">
    <source>
        <dbReference type="EMBL" id="WAI94124.1"/>
    </source>
</evidence>
<dbReference type="RefSeq" id="WP_129555730.1">
    <property type="nucleotide sequence ID" value="NZ_AP018726.1"/>
</dbReference>
<dbReference type="EMBL" id="CP095081">
    <property type="protein sequence ID" value="WAI94124.1"/>
    <property type="molecule type" value="Genomic_DNA"/>
</dbReference>
<dbReference type="PANTHER" id="PTHR43798">
    <property type="entry name" value="MONOACYLGLYCEROL LIPASE"/>
    <property type="match status" value="1"/>
</dbReference>
<gene>
    <name evidence="3" type="ORF">MP619_05885</name>
</gene>
<dbReference type="Gene3D" id="3.40.50.1820">
    <property type="entry name" value="alpha/beta hydrolase"/>
    <property type="match status" value="1"/>
</dbReference>
<dbReference type="AlphaFoldDB" id="A0AAE9UNV1"/>
<name>A0AAE9UNV1_STRDY</name>
<protein>
    <submittedName>
        <fullName evidence="3">Alpha/beta hydrolase</fullName>
    </submittedName>
</protein>
<dbReference type="InterPro" id="IPR000073">
    <property type="entry name" value="AB_hydrolase_1"/>
</dbReference>
<evidence type="ECO:0000313" key="4">
    <source>
        <dbReference type="Proteomes" id="UP001164948"/>
    </source>
</evidence>
<dbReference type="Proteomes" id="UP001164948">
    <property type="component" value="Chromosome"/>
</dbReference>
<dbReference type="InterPro" id="IPR029058">
    <property type="entry name" value="AB_hydrolase_fold"/>
</dbReference>
<dbReference type="SUPFAM" id="SSF53474">
    <property type="entry name" value="alpha/beta-Hydrolases"/>
    <property type="match status" value="1"/>
</dbReference>
<keyword evidence="1 3" id="KW-0378">Hydrolase</keyword>
<dbReference type="Pfam" id="PF00561">
    <property type="entry name" value="Abhydrolase_1"/>
    <property type="match status" value="1"/>
</dbReference>
<dbReference type="InterPro" id="IPR050266">
    <property type="entry name" value="AB_hydrolase_sf"/>
</dbReference>
<reference evidence="3" key="1">
    <citation type="submission" date="2022-03" db="EMBL/GenBank/DDBJ databases">
        <title>Characterization and genomic analysis of a Streptococcus dysgalactiae associated with cultured channel catfish mortalities in China.</title>
        <authorList>
            <person name="Wang J."/>
            <person name="Geng Y."/>
        </authorList>
    </citation>
    <scope>NUCLEOTIDE SEQUENCE</scope>
    <source>
        <strain evidence="3">WJ001</strain>
    </source>
</reference>
<dbReference type="PANTHER" id="PTHR43798:SF31">
    <property type="entry name" value="AB HYDROLASE SUPERFAMILY PROTEIN YCLE"/>
    <property type="match status" value="1"/>
</dbReference>
<dbReference type="PRINTS" id="PR00111">
    <property type="entry name" value="ABHYDROLASE"/>
</dbReference>
<dbReference type="GO" id="GO:0016020">
    <property type="term" value="C:membrane"/>
    <property type="evidence" value="ECO:0007669"/>
    <property type="project" value="TreeGrafter"/>
</dbReference>
<organism evidence="3 4">
    <name type="scientific">Streptococcus dysgalactiae</name>
    <dbReference type="NCBI Taxonomy" id="1334"/>
    <lineage>
        <taxon>Bacteria</taxon>
        <taxon>Bacillati</taxon>
        <taxon>Bacillota</taxon>
        <taxon>Bacilli</taxon>
        <taxon>Lactobacillales</taxon>
        <taxon>Streptococcaceae</taxon>
        <taxon>Streptococcus</taxon>
    </lineage>
</organism>
<sequence length="243" mass="27245">MEHNIKTTDGLNLFVTEMGSGFPLVFLHGNNLNGRYFSAQQSLSDSYRLIFIDSRGHGKSSKTRFPLTFSQLADDLESVLAYLNISTCLIIGHSDGANLALSYVQQYPKRVGGLLLNGGNFLFSALNRWVRIGVAIELFLLKRVKLFCPRLKTQFAVANLLKEDIPMDYKRLASFQGPVLVLVGEKEIVPLSHSNQLANAFPNGQLIRVPKLGHHIANRQSKLFNRYIIDLVSRIQKEDLNDA</sequence>
<accession>A0AAE9UNV1</accession>
<proteinExistence type="predicted"/>
<evidence type="ECO:0000259" key="2">
    <source>
        <dbReference type="Pfam" id="PF00561"/>
    </source>
</evidence>